<dbReference type="GO" id="GO:0000156">
    <property type="term" value="F:phosphorelay response regulator activity"/>
    <property type="evidence" value="ECO:0007669"/>
    <property type="project" value="TreeGrafter"/>
</dbReference>
<keyword evidence="4" id="KW-0805">Transcription regulation</keyword>
<reference evidence="12 13" key="1">
    <citation type="submission" date="2016-10" db="EMBL/GenBank/DDBJ databases">
        <authorList>
            <person name="de Groot N.N."/>
        </authorList>
    </citation>
    <scope>NUCLEOTIDE SEQUENCE [LARGE SCALE GENOMIC DNA]</scope>
    <source>
        <strain evidence="12 13">DSM 12272</strain>
    </source>
</reference>
<dbReference type="Gene3D" id="1.10.10.10">
    <property type="entry name" value="Winged helix-like DNA-binding domain superfamily/Winged helix DNA-binding domain"/>
    <property type="match status" value="1"/>
</dbReference>
<dbReference type="InterPro" id="IPR011006">
    <property type="entry name" value="CheY-like_superfamily"/>
</dbReference>
<dbReference type="InterPro" id="IPR001867">
    <property type="entry name" value="OmpR/PhoB-type_DNA-bd"/>
</dbReference>
<dbReference type="PROSITE" id="PS51755">
    <property type="entry name" value="OMPR_PHOB"/>
    <property type="match status" value="1"/>
</dbReference>
<evidence type="ECO:0000256" key="4">
    <source>
        <dbReference type="ARBA" id="ARBA00023015"/>
    </source>
</evidence>
<keyword evidence="2 8" id="KW-0597">Phosphoprotein</keyword>
<evidence type="ECO:0000259" key="11">
    <source>
        <dbReference type="PROSITE" id="PS51755"/>
    </source>
</evidence>
<comment type="function">
    <text evidence="7">May play the central regulatory role in sporulation. It may be an element of the effector pathway responsible for the activation of sporulation genes in response to nutritional stress. Spo0A may act in concert with spo0H (a sigma factor) to control the expression of some genes that are critical to the sporulation process.</text>
</comment>
<keyword evidence="5 9" id="KW-0238">DNA-binding</keyword>
<dbReference type="SMART" id="SM00448">
    <property type="entry name" value="REC"/>
    <property type="match status" value="1"/>
</dbReference>
<evidence type="ECO:0000256" key="2">
    <source>
        <dbReference type="ARBA" id="ARBA00022553"/>
    </source>
</evidence>
<dbReference type="InterPro" id="IPR039420">
    <property type="entry name" value="WalR-like"/>
</dbReference>
<keyword evidence="13" id="KW-1185">Reference proteome</keyword>
<evidence type="ECO:0000313" key="13">
    <source>
        <dbReference type="Proteomes" id="UP000198597"/>
    </source>
</evidence>
<evidence type="ECO:0000256" key="8">
    <source>
        <dbReference type="PROSITE-ProRule" id="PRU00169"/>
    </source>
</evidence>
<evidence type="ECO:0000256" key="3">
    <source>
        <dbReference type="ARBA" id="ARBA00023012"/>
    </source>
</evidence>
<dbReference type="InterPro" id="IPR036388">
    <property type="entry name" value="WH-like_DNA-bd_sf"/>
</dbReference>
<dbReference type="CDD" id="cd17574">
    <property type="entry name" value="REC_OmpR"/>
    <property type="match status" value="1"/>
</dbReference>
<sequence>MDKRILIVEDEIAINDILSRALKKEGYIIKSAYNGEEAFDYVESFKPHLTLLDIMLPDITGFDVASKISEKTYVIMVTAKDDISDKLKGADLGADDYITKPFDIREVKMRVKMVLRRKNKISEEDKTLMIDEETRTVINNSININLKRKEFDLLYFLYSNKNRVFTRDELLNKVWGMDFFGDDRTVDVHIRRIREKLGENREDSIIKTIFGVGYVMR</sequence>
<dbReference type="SUPFAM" id="SSF52172">
    <property type="entry name" value="CheY-like"/>
    <property type="match status" value="1"/>
</dbReference>
<keyword evidence="6" id="KW-0804">Transcription</keyword>
<organism evidence="12 13">
    <name type="scientific">Clostridium gasigenes</name>
    <dbReference type="NCBI Taxonomy" id="94869"/>
    <lineage>
        <taxon>Bacteria</taxon>
        <taxon>Bacillati</taxon>
        <taxon>Bacillota</taxon>
        <taxon>Clostridia</taxon>
        <taxon>Eubacteriales</taxon>
        <taxon>Clostridiaceae</taxon>
        <taxon>Clostridium</taxon>
    </lineage>
</organism>
<dbReference type="Proteomes" id="UP000198597">
    <property type="component" value="Unassembled WGS sequence"/>
</dbReference>
<dbReference type="CDD" id="cd00383">
    <property type="entry name" value="trans_reg_C"/>
    <property type="match status" value="1"/>
</dbReference>
<dbReference type="GO" id="GO:0032993">
    <property type="term" value="C:protein-DNA complex"/>
    <property type="evidence" value="ECO:0007669"/>
    <property type="project" value="TreeGrafter"/>
</dbReference>
<evidence type="ECO:0000313" key="12">
    <source>
        <dbReference type="EMBL" id="SDP82946.1"/>
    </source>
</evidence>
<dbReference type="InterPro" id="IPR016032">
    <property type="entry name" value="Sig_transdc_resp-reg_C-effctor"/>
</dbReference>
<feature type="modified residue" description="4-aspartylphosphate" evidence="8">
    <location>
        <position position="53"/>
    </location>
</feature>
<evidence type="ECO:0000256" key="1">
    <source>
        <dbReference type="ARBA" id="ARBA00018672"/>
    </source>
</evidence>
<dbReference type="EMBL" id="FNJM01000021">
    <property type="protein sequence ID" value="SDP82946.1"/>
    <property type="molecule type" value="Genomic_DNA"/>
</dbReference>
<dbReference type="PANTHER" id="PTHR48111:SF40">
    <property type="entry name" value="PHOSPHATE REGULON TRANSCRIPTIONAL REGULATORY PROTEIN PHOB"/>
    <property type="match status" value="1"/>
</dbReference>
<dbReference type="SUPFAM" id="SSF46894">
    <property type="entry name" value="C-terminal effector domain of the bipartite response regulators"/>
    <property type="match status" value="1"/>
</dbReference>
<dbReference type="SMART" id="SM00862">
    <property type="entry name" value="Trans_reg_C"/>
    <property type="match status" value="1"/>
</dbReference>
<name>A0A1H0VXV4_9CLOT</name>
<dbReference type="PANTHER" id="PTHR48111">
    <property type="entry name" value="REGULATOR OF RPOS"/>
    <property type="match status" value="1"/>
</dbReference>
<dbReference type="Gene3D" id="3.40.50.2300">
    <property type="match status" value="1"/>
</dbReference>
<evidence type="ECO:0000256" key="5">
    <source>
        <dbReference type="ARBA" id="ARBA00023125"/>
    </source>
</evidence>
<feature type="DNA-binding region" description="OmpR/PhoB-type" evidence="9">
    <location>
        <begin position="118"/>
        <end position="217"/>
    </location>
</feature>
<dbReference type="AlphaFoldDB" id="A0A1H0VXV4"/>
<dbReference type="Gene3D" id="6.10.250.690">
    <property type="match status" value="1"/>
</dbReference>
<evidence type="ECO:0000259" key="10">
    <source>
        <dbReference type="PROSITE" id="PS50110"/>
    </source>
</evidence>
<evidence type="ECO:0000256" key="7">
    <source>
        <dbReference type="ARBA" id="ARBA00024867"/>
    </source>
</evidence>
<dbReference type="PROSITE" id="PS50110">
    <property type="entry name" value="RESPONSE_REGULATORY"/>
    <property type="match status" value="1"/>
</dbReference>
<proteinExistence type="predicted"/>
<feature type="domain" description="Response regulatory" evidence="10">
    <location>
        <begin position="4"/>
        <end position="115"/>
    </location>
</feature>
<dbReference type="FunFam" id="1.10.10.10:FF:000018">
    <property type="entry name" value="DNA-binding response regulator ResD"/>
    <property type="match status" value="1"/>
</dbReference>
<keyword evidence="3" id="KW-0902">Two-component regulatory system</keyword>
<accession>A0A1H0VXV4</accession>
<dbReference type="GO" id="GO:0005829">
    <property type="term" value="C:cytosol"/>
    <property type="evidence" value="ECO:0007669"/>
    <property type="project" value="TreeGrafter"/>
</dbReference>
<dbReference type="GO" id="GO:0000976">
    <property type="term" value="F:transcription cis-regulatory region binding"/>
    <property type="evidence" value="ECO:0007669"/>
    <property type="project" value="TreeGrafter"/>
</dbReference>
<evidence type="ECO:0000256" key="6">
    <source>
        <dbReference type="ARBA" id="ARBA00023163"/>
    </source>
</evidence>
<dbReference type="RefSeq" id="WP_089973425.1">
    <property type="nucleotide sequence ID" value="NZ_FNJM01000021.1"/>
</dbReference>
<evidence type="ECO:0000256" key="9">
    <source>
        <dbReference type="PROSITE-ProRule" id="PRU01091"/>
    </source>
</evidence>
<dbReference type="Pfam" id="PF00072">
    <property type="entry name" value="Response_reg"/>
    <property type="match status" value="1"/>
</dbReference>
<dbReference type="InterPro" id="IPR001789">
    <property type="entry name" value="Sig_transdc_resp-reg_receiver"/>
</dbReference>
<dbReference type="OrthoDB" id="9790442at2"/>
<dbReference type="GO" id="GO:0006355">
    <property type="term" value="P:regulation of DNA-templated transcription"/>
    <property type="evidence" value="ECO:0007669"/>
    <property type="project" value="InterPro"/>
</dbReference>
<dbReference type="STRING" id="94869.SAMN04488529_12116"/>
<gene>
    <name evidence="12" type="ORF">SAMN04488529_12116</name>
</gene>
<dbReference type="Pfam" id="PF00486">
    <property type="entry name" value="Trans_reg_C"/>
    <property type="match status" value="1"/>
</dbReference>
<protein>
    <recommendedName>
        <fullName evidence="1">Stage 0 sporulation protein A homolog</fullName>
    </recommendedName>
</protein>
<feature type="domain" description="OmpR/PhoB-type" evidence="11">
    <location>
        <begin position="118"/>
        <end position="217"/>
    </location>
</feature>